<reference evidence="9 10" key="1">
    <citation type="journal article" date="2019" name="Plant Biotechnol. J.">
        <title>The red bayberry genome and genetic basis of sex determination.</title>
        <authorList>
            <person name="Jia H.M."/>
            <person name="Jia H.J."/>
            <person name="Cai Q.L."/>
            <person name="Wang Y."/>
            <person name="Zhao H.B."/>
            <person name="Yang W.F."/>
            <person name="Wang G.Y."/>
            <person name="Li Y.H."/>
            <person name="Zhan D.L."/>
            <person name="Shen Y.T."/>
            <person name="Niu Q.F."/>
            <person name="Chang L."/>
            <person name="Qiu J."/>
            <person name="Zhao L."/>
            <person name="Xie H.B."/>
            <person name="Fu W.Y."/>
            <person name="Jin J."/>
            <person name="Li X.W."/>
            <person name="Jiao Y."/>
            <person name="Zhou C.C."/>
            <person name="Tu T."/>
            <person name="Chai C.Y."/>
            <person name="Gao J.L."/>
            <person name="Fan L.J."/>
            <person name="van de Weg E."/>
            <person name="Wang J.Y."/>
            <person name="Gao Z.S."/>
        </authorList>
    </citation>
    <scope>NUCLEOTIDE SEQUENCE [LARGE SCALE GENOMIC DNA]</scope>
    <source>
        <tissue evidence="9">Leaves</tissue>
    </source>
</reference>
<dbReference type="Proteomes" id="UP000516437">
    <property type="component" value="Chromosome 6"/>
</dbReference>
<dbReference type="InterPro" id="IPR016177">
    <property type="entry name" value="DNA-bd_dom_sf"/>
</dbReference>
<sequence length="378" mass="40838">MCMPKVAHPRDQREHTTSRVDVDDEREVDEWLLYQPQQRSQSGSADPAMMAMFSGLGREREMSAMVSALTHVVSGEVPGSLVDDLGLTTGVASVSGTSSSSSSSYVGVGQKRGREEEGGELYKPDARRSRAFGDFTSAGSSAGVTAAEDSNTTTSIASPTQTALAPIYEYKQGSYTEEPRRRYRGVRQRPWGKWAAEIRDPFKAARVWLGTFDTAESAARAYDEAALRFRGNKAKLNFPENVTLRLPLAHSPSTQLTISDSSNSPFAIPTSSESIVHPRALHHWHGSQASNNVLDHPHPLFDLQRHPMSLYDQMVLSSSMASHSSISSSSVTSSSSSPPASLPLFFSVQPPLHLGPVNSHSAGPDFPSPGHQASPSSK</sequence>
<dbReference type="GO" id="GO:0003700">
    <property type="term" value="F:DNA-binding transcription factor activity"/>
    <property type="evidence" value="ECO:0007669"/>
    <property type="project" value="InterPro"/>
</dbReference>
<dbReference type="PANTHER" id="PTHR31190">
    <property type="entry name" value="DNA-BINDING DOMAIN"/>
    <property type="match status" value="1"/>
</dbReference>
<dbReference type="FunFam" id="3.30.730.10:FF:000001">
    <property type="entry name" value="Ethylene-responsive transcription factor 2"/>
    <property type="match status" value="1"/>
</dbReference>
<keyword evidence="2" id="KW-0805">Transcription regulation</keyword>
<keyword evidence="5" id="KW-0539">Nucleus</keyword>
<dbReference type="InterPro" id="IPR036955">
    <property type="entry name" value="AP2/ERF_dom_sf"/>
</dbReference>
<organism evidence="9 10">
    <name type="scientific">Morella rubra</name>
    <name type="common">Chinese bayberry</name>
    <dbReference type="NCBI Taxonomy" id="262757"/>
    <lineage>
        <taxon>Eukaryota</taxon>
        <taxon>Viridiplantae</taxon>
        <taxon>Streptophyta</taxon>
        <taxon>Embryophyta</taxon>
        <taxon>Tracheophyta</taxon>
        <taxon>Spermatophyta</taxon>
        <taxon>Magnoliopsida</taxon>
        <taxon>eudicotyledons</taxon>
        <taxon>Gunneridae</taxon>
        <taxon>Pentapetalae</taxon>
        <taxon>rosids</taxon>
        <taxon>fabids</taxon>
        <taxon>Fagales</taxon>
        <taxon>Myricaceae</taxon>
        <taxon>Morella</taxon>
    </lineage>
</organism>
<dbReference type="OrthoDB" id="1925932at2759"/>
<evidence type="ECO:0000313" key="9">
    <source>
        <dbReference type="EMBL" id="KAB1210350.1"/>
    </source>
</evidence>
<feature type="region of interest" description="Disordered" evidence="7">
    <location>
        <begin position="139"/>
        <end position="158"/>
    </location>
</feature>
<dbReference type="GO" id="GO:0005634">
    <property type="term" value="C:nucleus"/>
    <property type="evidence" value="ECO:0007669"/>
    <property type="project" value="UniProtKB-SubCell"/>
</dbReference>
<evidence type="ECO:0000256" key="2">
    <source>
        <dbReference type="ARBA" id="ARBA00023015"/>
    </source>
</evidence>
<name>A0A6A1VGZ8_9ROSI</name>
<gene>
    <name evidence="9" type="ORF">CJ030_MR6G024143</name>
</gene>
<feature type="compositionally biased region" description="Low complexity" evidence="7">
    <location>
        <begin position="93"/>
        <end position="109"/>
    </location>
</feature>
<feature type="compositionally biased region" description="Basic and acidic residues" evidence="7">
    <location>
        <begin position="112"/>
        <end position="126"/>
    </location>
</feature>
<evidence type="ECO:0000313" key="10">
    <source>
        <dbReference type="Proteomes" id="UP000516437"/>
    </source>
</evidence>
<feature type="region of interest" description="Disordered" evidence="7">
    <location>
        <begin position="93"/>
        <end position="126"/>
    </location>
</feature>
<dbReference type="PANTHER" id="PTHR31190:SF473">
    <property type="entry name" value="OS05G0437100 PROTEIN"/>
    <property type="match status" value="1"/>
</dbReference>
<dbReference type="Gene3D" id="3.30.730.10">
    <property type="entry name" value="AP2/ERF domain"/>
    <property type="match status" value="1"/>
</dbReference>
<feature type="compositionally biased region" description="Basic and acidic residues" evidence="7">
    <location>
        <begin position="8"/>
        <end position="21"/>
    </location>
</feature>
<dbReference type="CDD" id="cd00018">
    <property type="entry name" value="AP2"/>
    <property type="match status" value="1"/>
</dbReference>
<comment type="caution">
    <text evidence="9">The sequence shown here is derived from an EMBL/GenBank/DDBJ whole genome shotgun (WGS) entry which is preliminary data.</text>
</comment>
<dbReference type="GO" id="GO:0003677">
    <property type="term" value="F:DNA binding"/>
    <property type="evidence" value="ECO:0007669"/>
    <property type="project" value="UniProtKB-KW"/>
</dbReference>
<comment type="similarity">
    <text evidence="6">Belongs to the AP2/ERF transcription factor family. ERF subfamily.</text>
</comment>
<dbReference type="InterPro" id="IPR044808">
    <property type="entry name" value="ERF_plant"/>
</dbReference>
<evidence type="ECO:0000259" key="8">
    <source>
        <dbReference type="PROSITE" id="PS51032"/>
    </source>
</evidence>
<proteinExistence type="inferred from homology"/>
<dbReference type="PRINTS" id="PR00367">
    <property type="entry name" value="ETHRSPELEMNT"/>
</dbReference>
<feature type="region of interest" description="Disordered" evidence="7">
    <location>
        <begin position="1"/>
        <end position="24"/>
    </location>
</feature>
<dbReference type="AlphaFoldDB" id="A0A6A1VGZ8"/>
<evidence type="ECO:0000256" key="5">
    <source>
        <dbReference type="ARBA" id="ARBA00023242"/>
    </source>
</evidence>
<evidence type="ECO:0000256" key="1">
    <source>
        <dbReference type="ARBA" id="ARBA00004123"/>
    </source>
</evidence>
<protein>
    <submittedName>
        <fullName evidence="9">Ethylene-responsive transcription factor ABR1</fullName>
    </submittedName>
</protein>
<comment type="subcellular location">
    <subcellularLocation>
        <location evidence="1">Nucleus</location>
    </subcellularLocation>
</comment>
<evidence type="ECO:0000256" key="4">
    <source>
        <dbReference type="ARBA" id="ARBA00023163"/>
    </source>
</evidence>
<feature type="compositionally biased region" description="Polar residues" evidence="7">
    <location>
        <begin position="148"/>
        <end position="158"/>
    </location>
</feature>
<dbReference type="SUPFAM" id="SSF54171">
    <property type="entry name" value="DNA-binding domain"/>
    <property type="match status" value="1"/>
</dbReference>
<dbReference type="EMBL" id="RXIC02000024">
    <property type="protein sequence ID" value="KAB1210350.1"/>
    <property type="molecule type" value="Genomic_DNA"/>
</dbReference>
<feature type="region of interest" description="Disordered" evidence="7">
    <location>
        <begin position="355"/>
        <end position="378"/>
    </location>
</feature>
<dbReference type="PROSITE" id="PS51032">
    <property type="entry name" value="AP2_ERF"/>
    <property type="match status" value="1"/>
</dbReference>
<keyword evidence="4" id="KW-0804">Transcription</keyword>
<dbReference type="InterPro" id="IPR001471">
    <property type="entry name" value="AP2/ERF_dom"/>
</dbReference>
<feature type="domain" description="AP2/ERF" evidence="8">
    <location>
        <begin position="182"/>
        <end position="239"/>
    </location>
</feature>
<accession>A0A6A1VGZ8</accession>
<dbReference type="Pfam" id="PF00847">
    <property type="entry name" value="AP2"/>
    <property type="match status" value="1"/>
</dbReference>
<evidence type="ECO:0000256" key="6">
    <source>
        <dbReference type="ARBA" id="ARBA00024343"/>
    </source>
</evidence>
<evidence type="ECO:0000256" key="3">
    <source>
        <dbReference type="ARBA" id="ARBA00023125"/>
    </source>
</evidence>
<keyword evidence="10" id="KW-1185">Reference proteome</keyword>
<dbReference type="SMART" id="SM00380">
    <property type="entry name" value="AP2"/>
    <property type="match status" value="1"/>
</dbReference>
<keyword evidence="3" id="KW-0238">DNA-binding</keyword>
<evidence type="ECO:0000256" key="7">
    <source>
        <dbReference type="SAM" id="MobiDB-lite"/>
    </source>
</evidence>
<dbReference type="GO" id="GO:0009873">
    <property type="term" value="P:ethylene-activated signaling pathway"/>
    <property type="evidence" value="ECO:0007669"/>
    <property type="project" value="InterPro"/>
</dbReference>